<proteinExistence type="predicted"/>
<evidence type="ECO:0000256" key="1">
    <source>
        <dbReference type="ARBA" id="ARBA00022737"/>
    </source>
</evidence>
<comment type="caution">
    <text evidence="4">The sequence shown here is derived from an EMBL/GenBank/DDBJ whole genome shotgun (WGS) entry which is preliminary data.</text>
</comment>
<dbReference type="InterPro" id="IPR011990">
    <property type="entry name" value="TPR-like_helical_dom_sf"/>
</dbReference>
<keyword evidence="4" id="KW-0449">Lipoprotein</keyword>
<evidence type="ECO:0000313" key="4">
    <source>
        <dbReference type="EMBL" id="RUO22008.1"/>
    </source>
</evidence>
<dbReference type="InterPro" id="IPR050498">
    <property type="entry name" value="Ycf3"/>
</dbReference>
<evidence type="ECO:0000313" key="5">
    <source>
        <dbReference type="Proteomes" id="UP000288212"/>
    </source>
</evidence>
<sequence length="291" mass="33425">MISGCTSSAGLNGEQQPVERVPDSMAGYEPNLYLVEPLPVNRSIEIELLQLNELLSSGNLDDEQRAYLLQRRAVTHDQLGLRTLALVDANQALELKPDLVDAYHVMGIYLTAMGDYQSAFEAFDSTIELAPDHDYVYLNRGLAAYYNGQYFLAHTDFADFYFQNPADPFRVIWYYFAGRELDSGRAETQLREHWPAATENPWGQEIIAYILGEKNEEELIRSAFERSNDQEELNHYLCEAYFYMGKMAATRGQTFAAINYFKLALATNAYSYLEHRYARTEIQKLRQQLED</sequence>
<reference evidence="4 5" key="1">
    <citation type="journal article" date="2011" name="Front. Microbiol.">
        <title>Genomic signatures of strain selection and enhancement in Bacillus atrophaeus var. globigii, a historical biowarfare simulant.</title>
        <authorList>
            <person name="Gibbons H.S."/>
            <person name="Broomall S.M."/>
            <person name="McNew L.A."/>
            <person name="Daligault H."/>
            <person name="Chapman C."/>
            <person name="Bruce D."/>
            <person name="Karavis M."/>
            <person name="Krepps M."/>
            <person name="McGregor P.A."/>
            <person name="Hong C."/>
            <person name="Park K.H."/>
            <person name="Akmal A."/>
            <person name="Feldman A."/>
            <person name="Lin J.S."/>
            <person name="Chang W.E."/>
            <person name="Higgs B.W."/>
            <person name="Demirev P."/>
            <person name="Lindquist J."/>
            <person name="Liem A."/>
            <person name="Fochler E."/>
            <person name="Read T.D."/>
            <person name="Tapia R."/>
            <person name="Johnson S."/>
            <person name="Bishop-Lilly K.A."/>
            <person name="Detter C."/>
            <person name="Han C."/>
            <person name="Sozhamannan S."/>
            <person name="Rosenzweig C.N."/>
            <person name="Skowronski E.W."/>
        </authorList>
    </citation>
    <scope>NUCLEOTIDE SEQUENCE [LARGE SCALE GENOMIC DNA]</scope>
    <source>
        <strain evidence="4 5">AK5</strain>
    </source>
</reference>
<dbReference type="SMART" id="SM00028">
    <property type="entry name" value="TPR"/>
    <property type="match status" value="3"/>
</dbReference>
<dbReference type="PROSITE" id="PS50005">
    <property type="entry name" value="TPR"/>
    <property type="match status" value="1"/>
</dbReference>
<accession>A0A432VZD7</accession>
<dbReference type="EMBL" id="PIPI01000001">
    <property type="protein sequence ID" value="RUO22008.1"/>
    <property type="molecule type" value="Genomic_DNA"/>
</dbReference>
<dbReference type="NCBIfam" id="NF008391">
    <property type="entry name" value="PRK11189.1"/>
    <property type="match status" value="1"/>
</dbReference>
<name>A0A432VZD7_9GAMM</name>
<evidence type="ECO:0000256" key="2">
    <source>
        <dbReference type="ARBA" id="ARBA00022803"/>
    </source>
</evidence>
<dbReference type="Proteomes" id="UP000288212">
    <property type="component" value="Unassembled WGS sequence"/>
</dbReference>
<dbReference type="PANTHER" id="PTHR44858:SF1">
    <property type="entry name" value="UDP-N-ACETYLGLUCOSAMINE--PEPTIDE N-ACETYLGLUCOSAMINYLTRANSFERASE SPINDLY-RELATED"/>
    <property type="match status" value="1"/>
</dbReference>
<dbReference type="Gene3D" id="1.25.40.10">
    <property type="entry name" value="Tetratricopeptide repeat domain"/>
    <property type="match status" value="1"/>
</dbReference>
<evidence type="ECO:0000256" key="3">
    <source>
        <dbReference type="PROSITE-ProRule" id="PRU00339"/>
    </source>
</evidence>
<keyword evidence="5" id="KW-1185">Reference proteome</keyword>
<keyword evidence="1" id="KW-0677">Repeat</keyword>
<protein>
    <submittedName>
        <fullName evidence="4">Lipoprotein NlpI</fullName>
    </submittedName>
</protein>
<dbReference type="AlphaFoldDB" id="A0A432VZD7"/>
<keyword evidence="2 3" id="KW-0802">TPR repeat</keyword>
<organism evidence="4 5">
    <name type="scientific">Aliidiomarina haloalkalitolerans</name>
    <dbReference type="NCBI Taxonomy" id="859059"/>
    <lineage>
        <taxon>Bacteria</taxon>
        <taxon>Pseudomonadati</taxon>
        <taxon>Pseudomonadota</taxon>
        <taxon>Gammaproteobacteria</taxon>
        <taxon>Alteromonadales</taxon>
        <taxon>Idiomarinaceae</taxon>
        <taxon>Aliidiomarina</taxon>
    </lineage>
</organism>
<dbReference type="PROSITE" id="PS50293">
    <property type="entry name" value="TPR_REGION"/>
    <property type="match status" value="1"/>
</dbReference>
<dbReference type="PANTHER" id="PTHR44858">
    <property type="entry name" value="TETRATRICOPEPTIDE REPEAT PROTEIN 6"/>
    <property type="match status" value="1"/>
</dbReference>
<gene>
    <name evidence="4" type="ORF">CWE06_04020</name>
</gene>
<dbReference type="InterPro" id="IPR019734">
    <property type="entry name" value="TPR_rpt"/>
</dbReference>
<feature type="repeat" description="TPR" evidence="3">
    <location>
        <begin position="100"/>
        <end position="133"/>
    </location>
</feature>
<dbReference type="SUPFAM" id="SSF48452">
    <property type="entry name" value="TPR-like"/>
    <property type="match status" value="1"/>
</dbReference>